<protein>
    <submittedName>
        <fullName evidence="1">Helicase domain-containing protein</fullName>
    </submittedName>
</protein>
<organism evidence="1">
    <name type="scientific">mine drainage metagenome</name>
    <dbReference type="NCBI Taxonomy" id="410659"/>
    <lineage>
        <taxon>unclassified sequences</taxon>
        <taxon>metagenomes</taxon>
        <taxon>ecological metagenomes</taxon>
    </lineage>
</organism>
<dbReference type="EMBL" id="AUZY01012862">
    <property type="protein sequence ID" value="EQD27471.1"/>
    <property type="molecule type" value="Genomic_DNA"/>
</dbReference>
<dbReference type="AlphaFoldDB" id="T0XXE2"/>
<keyword evidence="1" id="KW-0347">Helicase</keyword>
<dbReference type="GO" id="GO:0004386">
    <property type="term" value="F:helicase activity"/>
    <property type="evidence" value="ECO:0007669"/>
    <property type="project" value="UniProtKB-KW"/>
</dbReference>
<keyword evidence="1" id="KW-0378">Hydrolase</keyword>
<sequence>MIKEKILRFDGRPLFPERRATTVPFPLSPAEMELYEEVTQYVREEMNRADRLEGGQRTVVGFALTGLQRRLASSPEAIYQSLRRRR</sequence>
<feature type="non-terminal residue" evidence="1">
    <location>
        <position position="86"/>
    </location>
</feature>
<reference evidence="1" key="2">
    <citation type="journal article" date="2014" name="ISME J.">
        <title>Microbial stratification in low pH oxic and suboxic macroscopic growths along an acid mine drainage.</title>
        <authorList>
            <person name="Mendez-Garcia C."/>
            <person name="Mesa V."/>
            <person name="Sprenger R.R."/>
            <person name="Richter M."/>
            <person name="Diez M.S."/>
            <person name="Solano J."/>
            <person name="Bargiela R."/>
            <person name="Golyshina O.V."/>
            <person name="Manteca A."/>
            <person name="Ramos J.L."/>
            <person name="Gallego J.R."/>
            <person name="Llorente I."/>
            <person name="Martins Dos Santos V.A."/>
            <person name="Jensen O.N."/>
            <person name="Pelaez A.I."/>
            <person name="Sanchez J."/>
            <person name="Ferrer M."/>
        </authorList>
    </citation>
    <scope>NUCLEOTIDE SEQUENCE</scope>
</reference>
<keyword evidence="1" id="KW-0547">Nucleotide-binding</keyword>
<accession>T0XXE2</accession>
<reference evidence="1" key="1">
    <citation type="submission" date="2013-08" db="EMBL/GenBank/DDBJ databases">
        <authorList>
            <person name="Mendez C."/>
            <person name="Richter M."/>
            <person name="Ferrer M."/>
            <person name="Sanchez J."/>
        </authorList>
    </citation>
    <scope>NUCLEOTIDE SEQUENCE</scope>
</reference>
<name>T0XXE2_9ZZZZ</name>
<gene>
    <name evidence="1" type="ORF">B1B_19141</name>
</gene>
<keyword evidence="1" id="KW-0067">ATP-binding</keyword>
<proteinExistence type="predicted"/>
<comment type="caution">
    <text evidence="1">The sequence shown here is derived from an EMBL/GenBank/DDBJ whole genome shotgun (WGS) entry which is preliminary data.</text>
</comment>
<evidence type="ECO:0000313" key="1">
    <source>
        <dbReference type="EMBL" id="EQD27471.1"/>
    </source>
</evidence>